<feature type="domain" description="Ribosomal RNA-processing protein 14/surfeit locus protein 6 C-terminal" evidence="5">
    <location>
        <begin position="302"/>
        <end position="496"/>
    </location>
</feature>
<keyword evidence="3" id="KW-0539">Nucleus</keyword>
<feature type="compositionally biased region" description="Basic and acidic residues" evidence="4">
    <location>
        <begin position="139"/>
        <end position="165"/>
    </location>
</feature>
<feature type="compositionally biased region" description="Basic residues" evidence="4">
    <location>
        <begin position="493"/>
        <end position="512"/>
    </location>
</feature>
<dbReference type="FunCoup" id="N1JCV6">
    <property type="interactions" value="299"/>
</dbReference>
<dbReference type="PANTHER" id="PTHR14369">
    <property type="entry name" value="SURFEIT LOCUS PROTEIN 6"/>
    <property type="match status" value="1"/>
</dbReference>
<feature type="region of interest" description="Disordered" evidence="4">
    <location>
        <begin position="58"/>
        <end position="193"/>
    </location>
</feature>
<dbReference type="PANTHER" id="PTHR14369:SF0">
    <property type="entry name" value="SURFEIT LOCUS PROTEIN 6"/>
    <property type="match status" value="1"/>
</dbReference>
<dbReference type="Pfam" id="PF04935">
    <property type="entry name" value="SURF6"/>
    <property type="match status" value="1"/>
</dbReference>
<dbReference type="GO" id="GO:0005730">
    <property type="term" value="C:nucleolus"/>
    <property type="evidence" value="ECO:0007669"/>
    <property type="project" value="TreeGrafter"/>
</dbReference>
<evidence type="ECO:0000313" key="8">
    <source>
        <dbReference type="Proteomes" id="UP000015441"/>
    </source>
</evidence>
<feature type="compositionally biased region" description="Basic and acidic residues" evidence="4">
    <location>
        <begin position="72"/>
        <end position="90"/>
    </location>
</feature>
<comment type="similarity">
    <text evidence="2">Belongs to the SURF6 family.</text>
</comment>
<evidence type="ECO:0000259" key="6">
    <source>
        <dbReference type="Pfam" id="PF15459"/>
    </source>
</evidence>
<dbReference type="InterPro" id="IPR007019">
    <property type="entry name" value="SURF6"/>
</dbReference>
<keyword evidence="8" id="KW-1185">Reference proteome</keyword>
<feature type="domain" description="Ribosomal RNA-processing protein 14 N-terminal" evidence="6">
    <location>
        <begin position="9"/>
        <end position="77"/>
    </location>
</feature>
<dbReference type="GO" id="GO:0003677">
    <property type="term" value="F:DNA binding"/>
    <property type="evidence" value="ECO:0007669"/>
    <property type="project" value="TreeGrafter"/>
</dbReference>
<evidence type="ECO:0000256" key="2">
    <source>
        <dbReference type="ARBA" id="ARBA00005904"/>
    </source>
</evidence>
<dbReference type="eggNOG" id="KOG2885">
    <property type="taxonomic scope" value="Eukaryota"/>
</dbReference>
<dbReference type="EMBL" id="CAUH01001619">
    <property type="protein sequence ID" value="CCU75727.1"/>
    <property type="molecule type" value="Genomic_DNA"/>
</dbReference>
<reference evidence="7 8" key="1">
    <citation type="journal article" date="2010" name="Science">
        <title>Genome expansion and gene loss in powdery mildew fungi reveal tradeoffs in extreme parasitism.</title>
        <authorList>
            <person name="Spanu P.D."/>
            <person name="Abbott J.C."/>
            <person name="Amselem J."/>
            <person name="Burgis T.A."/>
            <person name="Soanes D.M."/>
            <person name="Stueber K."/>
            <person name="Ver Loren van Themaat E."/>
            <person name="Brown J.K.M."/>
            <person name="Butcher S.A."/>
            <person name="Gurr S.J."/>
            <person name="Lebrun M.-H."/>
            <person name="Ridout C.J."/>
            <person name="Schulze-Lefert P."/>
            <person name="Talbot N.J."/>
            <person name="Ahmadinejad N."/>
            <person name="Ametz C."/>
            <person name="Barton G.R."/>
            <person name="Benjdia M."/>
            <person name="Bidzinski P."/>
            <person name="Bindschedler L.V."/>
            <person name="Both M."/>
            <person name="Brewer M.T."/>
            <person name="Cadle-Davidson L."/>
            <person name="Cadle-Davidson M.M."/>
            <person name="Collemare J."/>
            <person name="Cramer R."/>
            <person name="Frenkel O."/>
            <person name="Godfrey D."/>
            <person name="Harriman J."/>
            <person name="Hoede C."/>
            <person name="King B.C."/>
            <person name="Klages S."/>
            <person name="Kleemann J."/>
            <person name="Knoll D."/>
            <person name="Koti P.S."/>
            <person name="Kreplak J."/>
            <person name="Lopez-Ruiz F.J."/>
            <person name="Lu X."/>
            <person name="Maekawa T."/>
            <person name="Mahanil S."/>
            <person name="Micali C."/>
            <person name="Milgroom M.G."/>
            <person name="Montana G."/>
            <person name="Noir S."/>
            <person name="O'Connell R.J."/>
            <person name="Oberhaensli S."/>
            <person name="Parlange F."/>
            <person name="Pedersen C."/>
            <person name="Quesneville H."/>
            <person name="Reinhardt R."/>
            <person name="Rott M."/>
            <person name="Sacristan S."/>
            <person name="Schmidt S.M."/>
            <person name="Schoen M."/>
            <person name="Skamnioti P."/>
            <person name="Sommer H."/>
            <person name="Stephens A."/>
            <person name="Takahara H."/>
            <person name="Thordal-Christensen H."/>
            <person name="Vigouroux M."/>
            <person name="Wessling R."/>
            <person name="Wicker T."/>
            <person name="Panstruga R."/>
        </authorList>
    </citation>
    <scope>NUCLEOTIDE SEQUENCE [LARGE SCALE GENOMIC DNA]</scope>
    <source>
        <strain evidence="7">DH14</strain>
    </source>
</reference>
<dbReference type="InterPro" id="IPR029188">
    <property type="entry name" value="Rrp14_N"/>
</dbReference>
<comment type="subcellular location">
    <subcellularLocation>
        <location evidence="1">Nucleus</location>
    </subcellularLocation>
</comment>
<dbReference type="AlphaFoldDB" id="N1JCV6"/>
<feature type="compositionally biased region" description="Basic residues" evidence="4">
    <location>
        <begin position="445"/>
        <end position="456"/>
    </location>
</feature>
<dbReference type="OrthoDB" id="444809at2759"/>
<dbReference type="InterPro" id="IPR029190">
    <property type="entry name" value="Rrp14/SURF6_C"/>
</dbReference>
<dbReference type="GO" id="GO:0003723">
    <property type="term" value="F:RNA binding"/>
    <property type="evidence" value="ECO:0007669"/>
    <property type="project" value="TreeGrafter"/>
</dbReference>
<accession>N1JCV6</accession>
<dbReference type="STRING" id="546991.N1JCV6"/>
<feature type="compositionally biased region" description="Low complexity" evidence="4">
    <location>
        <begin position="244"/>
        <end position="261"/>
    </location>
</feature>
<evidence type="ECO:0000256" key="4">
    <source>
        <dbReference type="SAM" id="MobiDB-lite"/>
    </source>
</evidence>
<feature type="compositionally biased region" description="Basic and acidic residues" evidence="4">
    <location>
        <begin position="326"/>
        <end position="336"/>
    </location>
</feature>
<dbReference type="HOGENOM" id="CLU_018300_1_1_1"/>
<feature type="region of interest" description="Disordered" evidence="4">
    <location>
        <begin position="427"/>
        <end position="526"/>
    </location>
</feature>
<gene>
    <name evidence="7" type="ORF">BGHDH14_bgh04386</name>
</gene>
<dbReference type="InParanoid" id="N1JCV6"/>
<sequence>MADDSLRDRLLGHAKSFDGLLSLIPAKFYYGEDNSVSSGNISTASQKLMWELQDQWKKKKQTKEQAAAARRAKLDPDAAKSAKDVMDEKARKRKLHELEAADALDTNEGVKELPKQGMKLPQQKTGKKPKSSKPASVVESKHELPSSIKSQDKRQLKQDRKRELATKVSNPIIPTIKPGSMDRPASPRLDDEMVGINKPEIGNVLDEGALNAVIKLHPDNVSPAETTASTISETNSSTFDTLGDPSSDTSTASITSPAATPKQIKIQVDPELLRSRLAARIETLRAARKADGPDGRPARNRQELLEARRLKEEQRRASKKALRLKNKAEEDARREASILSTRNSPISRIMSPASLAPCNNLSFGRISFADGQELTEDLSNLKPAPKKRRSQDTAAALLAHENKVQRMAGLDAEKRADIEEKDLWLNAKKRAHGEKVRDTTSLLKKTLKRKEKAKKKSEKEWSDRKEGVAKSQAMKQKKREENLRQRREDKGAKGKGKGKGKSVKSKKPKVKSRPGFEGSFGSGKRK</sequence>
<dbReference type="GO" id="GO:0042274">
    <property type="term" value="P:ribosomal small subunit biogenesis"/>
    <property type="evidence" value="ECO:0007669"/>
    <property type="project" value="TreeGrafter"/>
</dbReference>
<feature type="compositionally biased region" description="Polar residues" evidence="4">
    <location>
        <begin position="223"/>
        <end position="240"/>
    </location>
</feature>
<feature type="region of interest" description="Disordered" evidence="4">
    <location>
        <begin position="221"/>
        <end position="267"/>
    </location>
</feature>
<evidence type="ECO:0000313" key="7">
    <source>
        <dbReference type="EMBL" id="CCU75727.1"/>
    </source>
</evidence>
<evidence type="ECO:0000259" key="5">
    <source>
        <dbReference type="Pfam" id="PF04935"/>
    </source>
</evidence>
<feature type="compositionally biased region" description="Basic and acidic residues" evidence="4">
    <location>
        <begin position="478"/>
        <end position="492"/>
    </location>
</feature>
<dbReference type="Proteomes" id="UP000015441">
    <property type="component" value="Unassembled WGS sequence"/>
</dbReference>
<dbReference type="Pfam" id="PF15459">
    <property type="entry name" value="RRP14"/>
    <property type="match status" value="1"/>
</dbReference>
<feature type="compositionally biased region" description="Basic and acidic residues" evidence="4">
    <location>
        <begin position="457"/>
        <end position="468"/>
    </location>
</feature>
<feature type="region of interest" description="Disordered" evidence="4">
    <location>
        <begin position="286"/>
        <end position="337"/>
    </location>
</feature>
<organism evidence="7 8">
    <name type="scientific">Blumeria graminis f. sp. hordei (strain DH14)</name>
    <name type="common">Barley powdery mildew</name>
    <name type="synonym">Oidium monilioides f. sp. hordei</name>
    <dbReference type="NCBI Taxonomy" id="546991"/>
    <lineage>
        <taxon>Eukaryota</taxon>
        <taxon>Fungi</taxon>
        <taxon>Dikarya</taxon>
        <taxon>Ascomycota</taxon>
        <taxon>Pezizomycotina</taxon>
        <taxon>Leotiomycetes</taxon>
        <taxon>Erysiphales</taxon>
        <taxon>Erysiphaceae</taxon>
        <taxon>Blumeria</taxon>
        <taxon>Blumeria hordei</taxon>
    </lineage>
</organism>
<evidence type="ECO:0000256" key="3">
    <source>
        <dbReference type="ARBA" id="ARBA00023242"/>
    </source>
</evidence>
<comment type="caution">
    <text evidence="7">The sequence shown here is derived from an EMBL/GenBank/DDBJ whole genome shotgun (WGS) entry which is preliminary data.</text>
</comment>
<dbReference type="GO" id="GO:0042273">
    <property type="term" value="P:ribosomal large subunit biogenesis"/>
    <property type="evidence" value="ECO:0007669"/>
    <property type="project" value="TreeGrafter"/>
</dbReference>
<name>N1JCV6_BLUG1</name>
<evidence type="ECO:0000256" key="1">
    <source>
        <dbReference type="ARBA" id="ARBA00004123"/>
    </source>
</evidence>
<proteinExistence type="inferred from homology"/>
<feature type="compositionally biased region" description="Basic and acidic residues" evidence="4">
    <location>
        <begin position="286"/>
        <end position="316"/>
    </location>
</feature>
<protein>
    <submittedName>
        <fullName evidence="7">60S ribosome biogenesis protein Rrp14, putative</fullName>
    </submittedName>
</protein>